<evidence type="ECO:0000256" key="2">
    <source>
        <dbReference type="SAM" id="SignalP"/>
    </source>
</evidence>
<feature type="compositionally biased region" description="Basic and acidic residues" evidence="1">
    <location>
        <begin position="25"/>
        <end position="45"/>
    </location>
</feature>
<dbReference type="Proteomes" id="UP000704712">
    <property type="component" value="Unassembled WGS sequence"/>
</dbReference>
<feature type="compositionally biased region" description="Low complexity" evidence="1">
    <location>
        <begin position="47"/>
        <end position="57"/>
    </location>
</feature>
<evidence type="ECO:0000313" key="3">
    <source>
        <dbReference type="EMBL" id="KAF4030401.1"/>
    </source>
</evidence>
<reference evidence="3" key="1">
    <citation type="submission" date="2020-04" db="EMBL/GenBank/DDBJ databases">
        <title>Hybrid Assembly of Korean Phytophthora infestans isolates.</title>
        <authorList>
            <person name="Prokchorchik M."/>
            <person name="Lee Y."/>
            <person name="Seo J."/>
            <person name="Cho J.-H."/>
            <person name="Park Y.-E."/>
            <person name="Jang D.-C."/>
            <person name="Im J.-S."/>
            <person name="Choi J.-G."/>
            <person name="Park H.-J."/>
            <person name="Lee G.-B."/>
            <person name="Lee Y.-G."/>
            <person name="Hong S.-Y."/>
            <person name="Cho K."/>
            <person name="Sohn K.H."/>
        </authorList>
    </citation>
    <scope>NUCLEOTIDE SEQUENCE</scope>
    <source>
        <strain evidence="3">KR_1_A1</strain>
        <strain evidence="4">KR_2_A2</strain>
    </source>
</reference>
<organism evidence="3 5">
    <name type="scientific">Phytophthora infestans</name>
    <name type="common">Potato late blight agent</name>
    <name type="synonym">Botrytis infestans</name>
    <dbReference type="NCBI Taxonomy" id="4787"/>
    <lineage>
        <taxon>Eukaryota</taxon>
        <taxon>Sar</taxon>
        <taxon>Stramenopiles</taxon>
        <taxon>Oomycota</taxon>
        <taxon>Peronosporomycetes</taxon>
        <taxon>Peronosporales</taxon>
        <taxon>Peronosporaceae</taxon>
        <taxon>Phytophthora</taxon>
    </lineage>
</organism>
<feature type="chain" id="PRO_5036239692" evidence="2">
    <location>
        <begin position="24"/>
        <end position="70"/>
    </location>
</feature>
<dbReference type="EMBL" id="WSZM01000690">
    <property type="protein sequence ID" value="KAF4030401.1"/>
    <property type="molecule type" value="Genomic_DNA"/>
</dbReference>
<gene>
    <name evidence="3" type="ORF">GN244_ATG17821</name>
    <name evidence="4" type="ORF">GN958_ATG17306</name>
</gene>
<evidence type="ECO:0000313" key="5">
    <source>
        <dbReference type="Proteomes" id="UP000602510"/>
    </source>
</evidence>
<feature type="compositionally biased region" description="Polar residues" evidence="1">
    <location>
        <begin position="58"/>
        <end position="70"/>
    </location>
</feature>
<evidence type="ECO:0000256" key="1">
    <source>
        <dbReference type="SAM" id="MobiDB-lite"/>
    </source>
</evidence>
<feature type="region of interest" description="Disordered" evidence="1">
    <location>
        <begin position="25"/>
        <end position="70"/>
    </location>
</feature>
<dbReference type="EMBL" id="JAACNO010002370">
    <property type="protein sequence ID" value="KAF4133501.1"/>
    <property type="molecule type" value="Genomic_DNA"/>
</dbReference>
<accession>A0A833SXW0</accession>
<proteinExistence type="predicted"/>
<name>A0A833SXW0_PHYIN</name>
<protein>
    <submittedName>
        <fullName evidence="3">Uncharacterized protein</fullName>
    </submittedName>
</protein>
<feature type="signal peptide" evidence="2">
    <location>
        <begin position="1"/>
        <end position="23"/>
    </location>
</feature>
<sequence length="70" mass="7746">MVVGSVAILLSIGSVWLASLVTAKETQKMQKNKDAEREARQRETKASQLSSSDLGSSFNQPKDNYKQNFV</sequence>
<dbReference type="AlphaFoldDB" id="A0A833SXW0"/>
<comment type="caution">
    <text evidence="3">The sequence shown here is derived from an EMBL/GenBank/DDBJ whole genome shotgun (WGS) entry which is preliminary data.</text>
</comment>
<dbReference type="Proteomes" id="UP000602510">
    <property type="component" value="Unassembled WGS sequence"/>
</dbReference>
<keyword evidence="2" id="KW-0732">Signal</keyword>
<evidence type="ECO:0000313" key="4">
    <source>
        <dbReference type="EMBL" id="KAF4133501.1"/>
    </source>
</evidence>
<keyword evidence="5" id="KW-1185">Reference proteome</keyword>